<dbReference type="PROSITE" id="PS50404">
    <property type="entry name" value="GST_NTER"/>
    <property type="match status" value="1"/>
</dbReference>
<dbReference type="OrthoDB" id="202840at2759"/>
<keyword evidence="4" id="KW-1185">Reference proteome</keyword>
<dbReference type="InterPro" id="IPR036249">
    <property type="entry name" value="Thioredoxin-like_sf"/>
</dbReference>
<dbReference type="SFLD" id="SFLDG00358">
    <property type="entry name" value="Main_(cytGST)"/>
    <property type="match status" value="1"/>
</dbReference>
<dbReference type="InterPro" id="IPR036282">
    <property type="entry name" value="Glutathione-S-Trfase_C_sf"/>
</dbReference>
<reference evidence="3 4" key="1">
    <citation type="journal article" date="2018" name="Biotechnol. Biofuels">
        <title>Integrative visual omics of the white-rot fungus Polyporus brumalis exposes the biotechnological potential of its oxidative enzymes for delignifying raw plant biomass.</title>
        <authorList>
            <person name="Miyauchi S."/>
            <person name="Rancon A."/>
            <person name="Drula E."/>
            <person name="Hage H."/>
            <person name="Chaduli D."/>
            <person name="Favel A."/>
            <person name="Grisel S."/>
            <person name="Henrissat B."/>
            <person name="Herpoel-Gimbert I."/>
            <person name="Ruiz-Duenas F.J."/>
            <person name="Chevret D."/>
            <person name="Hainaut M."/>
            <person name="Lin J."/>
            <person name="Wang M."/>
            <person name="Pangilinan J."/>
            <person name="Lipzen A."/>
            <person name="Lesage-Meessen L."/>
            <person name="Navarro D."/>
            <person name="Riley R."/>
            <person name="Grigoriev I.V."/>
            <person name="Zhou S."/>
            <person name="Raouche S."/>
            <person name="Rosso M.N."/>
        </authorList>
    </citation>
    <scope>NUCLEOTIDE SEQUENCE [LARGE SCALE GENOMIC DNA]</scope>
    <source>
        <strain evidence="3 4">BRFM 1820</strain>
    </source>
</reference>
<sequence>MHATKRLTFYNAVDSPFPHRVRLALEEAGAKYDVILIDLYNKPDWYGKKVYPVAKVPVLVYGGPALNEDDAPSPEAATISESLVILEFLADLFPNLLPVDPVLRARARFFIKTADEKFSKAFFKFVLAGGSMDDMLDAVMEMQALLPNTGFAVGKWSIADAAFVPFLLRLESLLKNKFWAFAEGVAEKTLTELHAPKFAKIRSYLEDNVARESMTRTWDEFRQMAALAQIDRRTRRASAQNSTLSSSQPSVSVPQQWKDLV</sequence>
<dbReference type="EMBL" id="KZ857438">
    <property type="protein sequence ID" value="RDX45400.1"/>
    <property type="molecule type" value="Genomic_DNA"/>
</dbReference>
<feature type="compositionally biased region" description="Low complexity" evidence="1">
    <location>
        <begin position="245"/>
        <end position="261"/>
    </location>
</feature>
<dbReference type="InterPro" id="IPR040079">
    <property type="entry name" value="Glutathione_S-Trfase"/>
</dbReference>
<gene>
    <name evidence="3" type="ORF">OH76DRAFT_1457682</name>
</gene>
<evidence type="ECO:0000313" key="3">
    <source>
        <dbReference type="EMBL" id="RDX45400.1"/>
    </source>
</evidence>
<name>A0A371CYP7_9APHY</name>
<dbReference type="STRING" id="139420.A0A371CYP7"/>
<evidence type="ECO:0000256" key="1">
    <source>
        <dbReference type="SAM" id="MobiDB-lite"/>
    </source>
</evidence>
<dbReference type="InterPro" id="IPR050983">
    <property type="entry name" value="GST_Omega/HSP26"/>
</dbReference>
<evidence type="ECO:0000259" key="2">
    <source>
        <dbReference type="PROSITE" id="PS50404"/>
    </source>
</evidence>
<dbReference type="PANTHER" id="PTHR43968">
    <property type="match status" value="1"/>
</dbReference>
<dbReference type="SFLD" id="SFLDS00019">
    <property type="entry name" value="Glutathione_Transferase_(cytos"/>
    <property type="match status" value="1"/>
</dbReference>
<proteinExistence type="predicted"/>
<dbReference type="Gene3D" id="1.20.1050.10">
    <property type="match status" value="1"/>
</dbReference>
<dbReference type="Pfam" id="PF13409">
    <property type="entry name" value="GST_N_2"/>
    <property type="match status" value="1"/>
</dbReference>
<dbReference type="SUPFAM" id="SSF52833">
    <property type="entry name" value="Thioredoxin-like"/>
    <property type="match status" value="1"/>
</dbReference>
<dbReference type="PANTHER" id="PTHR43968:SF6">
    <property type="entry name" value="GLUTATHIONE S-TRANSFERASE OMEGA"/>
    <property type="match status" value="1"/>
</dbReference>
<dbReference type="Gene3D" id="3.40.30.10">
    <property type="entry name" value="Glutaredoxin"/>
    <property type="match status" value="1"/>
</dbReference>
<dbReference type="AlphaFoldDB" id="A0A371CYP7"/>
<evidence type="ECO:0000313" key="4">
    <source>
        <dbReference type="Proteomes" id="UP000256964"/>
    </source>
</evidence>
<dbReference type="Proteomes" id="UP000256964">
    <property type="component" value="Unassembled WGS sequence"/>
</dbReference>
<accession>A0A371CYP7</accession>
<organism evidence="3 4">
    <name type="scientific">Lentinus brumalis</name>
    <dbReference type="NCBI Taxonomy" id="2498619"/>
    <lineage>
        <taxon>Eukaryota</taxon>
        <taxon>Fungi</taxon>
        <taxon>Dikarya</taxon>
        <taxon>Basidiomycota</taxon>
        <taxon>Agaricomycotina</taxon>
        <taxon>Agaricomycetes</taxon>
        <taxon>Polyporales</taxon>
        <taxon>Polyporaceae</taxon>
        <taxon>Lentinus</taxon>
    </lineage>
</organism>
<feature type="domain" description="GST N-terminal" evidence="2">
    <location>
        <begin position="5"/>
        <end position="97"/>
    </location>
</feature>
<protein>
    <recommendedName>
        <fullName evidence="2">GST N-terminal domain-containing protein</fullName>
    </recommendedName>
</protein>
<feature type="region of interest" description="Disordered" evidence="1">
    <location>
        <begin position="238"/>
        <end position="261"/>
    </location>
</feature>
<dbReference type="GO" id="GO:0005737">
    <property type="term" value="C:cytoplasm"/>
    <property type="evidence" value="ECO:0007669"/>
    <property type="project" value="TreeGrafter"/>
</dbReference>
<dbReference type="CDD" id="cd00570">
    <property type="entry name" value="GST_N_family"/>
    <property type="match status" value="1"/>
</dbReference>
<dbReference type="InterPro" id="IPR004045">
    <property type="entry name" value="Glutathione_S-Trfase_N"/>
</dbReference>
<dbReference type="SUPFAM" id="SSF47616">
    <property type="entry name" value="GST C-terminal domain-like"/>
    <property type="match status" value="1"/>
</dbReference>